<dbReference type="GO" id="GO:0047038">
    <property type="term" value="F:D-arabinitol 2-dehydrogenase activity"/>
    <property type="evidence" value="ECO:0007669"/>
    <property type="project" value="UniProtKB-EC"/>
</dbReference>
<reference evidence="6" key="2">
    <citation type="submission" date="2014-06" db="EMBL/GenBank/DDBJ databases">
        <title>The complete genome of Blastobotrys (Arxula) adeninivorans LS3 - a yeast of biotechnological interest.</title>
        <authorList>
            <person name="Kunze G."/>
            <person name="Gaillardin C."/>
            <person name="Czernicka M."/>
            <person name="Durrens P."/>
            <person name="Martin T."/>
            <person name="Boer E."/>
            <person name="Gabaldon T."/>
            <person name="Cruz J."/>
            <person name="Talla E."/>
            <person name="Marck C."/>
            <person name="Goffeau A."/>
            <person name="Barbe V."/>
            <person name="Baret P."/>
            <person name="Baronian K."/>
            <person name="Beier S."/>
            <person name="Bleykasten C."/>
            <person name="Bode R."/>
            <person name="Casaregola S."/>
            <person name="Despons L."/>
            <person name="Fairhead C."/>
            <person name="Giersberg M."/>
            <person name="Gierski P."/>
            <person name="Hahnel U."/>
            <person name="Hartmann A."/>
            <person name="Jankowska D."/>
            <person name="Jubin C."/>
            <person name="Jung P."/>
            <person name="Lafontaine I."/>
            <person name="Leh-Louis V."/>
            <person name="Lemaire M."/>
            <person name="Marcet-Houben M."/>
            <person name="Mascher M."/>
            <person name="Morel G."/>
            <person name="Richard G.-F."/>
            <person name="Riechen J."/>
            <person name="Sacerdot C."/>
            <person name="Sarkar A."/>
            <person name="Savel G."/>
            <person name="Schacherer J."/>
            <person name="Sherman D."/>
            <person name="Straub M.-L."/>
            <person name="Stein N."/>
            <person name="Thierry A."/>
            <person name="Trautwein-Schult A."/>
            <person name="Westhof E."/>
            <person name="Worch S."/>
            <person name="Dujon B."/>
            <person name="Souciet J.-L."/>
            <person name="Wincker P."/>
            <person name="Scholz U."/>
            <person name="Neuveglise N."/>
        </authorList>
    </citation>
    <scope>NUCLEOTIDE SEQUENCE</scope>
    <source>
        <strain evidence="6">LS3</strain>
    </source>
</reference>
<dbReference type="PhylomeDB" id="A0A060T1S4"/>
<keyword evidence="2" id="KW-0560">Oxidoreductase</keyword>
<comment type="pathway">
    <text evidence="3">Carbohydrate metabolism; D-arabinitol metabolism.</text>
</comment>
<reference evidence="6" key="1">
    <citation type="submission" date="2014-02" db="EMBL/GenBank/DDBJ databases">
        <authorList>
            <person name="Genoscope - CEA"/>
        </authorList>
    </citation>
    <scope>NUCLEOTIDE SEQUENCE</scope>
    <source>
        <strain evidence="6">LS3</strain>
    </source>
</reference>
<accession>A0A060T1S4</accession>
<dbReference type="Gene3D" id="3.40.50.720">
    <property type="entry name" value="NAD(P)-binding Rossmann-like Domain"/>
    <property type="match status" value="1"/>
</dbReference>
<evidence type="ECO:0000256" key="1">
    <source>
        <dbReference type="ARBA" id="ARBA00006484"/>
    </source>
</evidence>
<evidence type="ECO:0000256" key="3">
    <source>
        <dbReference type="ARBA" id="ARBA00060719"/>
    </source>
</evidence>
<dbReference type="FunFam" id="3.40.50.720:FF:000240">
    <property type="entry name" value="SDR family oxidoreductase"/>
    <property type="match status" value="1"/>
</dbReference>
<sequence>MTGPVAAKFVAPSFKHLFSLAGKTAVVTGGSGGLGLALSKYLLQAGASLALVDNDLPKLEPAAVSLAEWIKGHHDGQPEETRQSMGEQLISSWACDVADHSQVKSTMEAIREHHAKPLDILINTAGFCELIKAVDYPAQKIKRMVDVNLTGSMFVATEFARTLMADNHPGSVILIASMSGSIVNHPQIQTPYNMTKAGVIHQAKSLASEWAPYNIRVNSLSPGYMTTPLTRALMEREPELYQQWLSKIPMDRMADPAEFAGPVIFMASDASSYMTGHDLIVDGGYTVW</sequence>
<dbReference type="InterPro" id="IPR002347">
    <property type="entry name" value="SDR_fam"/>
</dbReference>
<dbReference type="InterPro" id="IPR036291">
    <property type="entry name" value="NAD(P)-bd_dom_sf"/>
</dbReference>
<dbReference type="AlphaFoldDB" id="A0A060T1S4"/>
<dbReference type="Pfam" id="PF13561">
    <property type="entry name" value="adh_short_C2"/>
    <property type="match status" value="1"/>
</dbReference>
<dbReference type="EMBL" id="HG937693">
    <property type="protein sequence ID" value="CDP34694.1"/>
    <property type="molecule type" value="Genomic_DNA"/>
</dbReference>
<dbReference type="PRINTS" id="PR00080">
    <property type="entry name" value="SDRFAMILY"/>
</dbReference>
<evidence type="ECO:0000256" key="5">
    <source>
        <dbReference type="ARBA" id="ARBA00070881"/>
    </source>
</evidence>
<protein>
    <recommendedName>
        <fullName evidence="5">D-arabinitol 2-dehydrogenase [ribulose-forming]</fullName>
        <ecNumber evidence="4">1.1.1.250</ecNumber>
    </recommendedName>
</protein>
<organism evidence="6">
    <name type="scientific">Blastobotrys adeninivorans</name>
    <name type="common">Yeast</name>
    <name type="synonym">Arxula adeninivorans</name>
    <dbReference type="NCBI Taxonomy" id="409370"/>
    <lineage>
        <taxon>Eukaryota</taxon>
        <taxon>Fungi</taxon>
        <taxon>Dikarya</taxon>
        <taxon>Ascomycota</taxon>
        <taxon>Saccharomycotina</taxon>
        <taxon>Dipodascomycetes</taxon>
        <taxon>Dipodascales</taxon>
        <taxon>Trichomonascaceae</taxon>
        <taxon>Blastobotrys</taxon>
    </lineage>
</organism>
<dbReference type="SUPFAM" id="SSF51735">
    <property type="entry name" value="NAD(P)-binding Rossmann-fold domains"/>
    <property type="match status" value="1"/>
</dbReference>
<dbReference type="GO" id="GO:0005975">
    <property type="term" value="P:carbohydrate metabolic process"/>
    <property type="evidence" value="ECO:0007669"/>
    <property type="project" value="UniProtKB-ARBA"/>
</dbReference>
<evidence type="ECO:0000256" key="4">
    <source>
        <dbReference type="ARBA" id="ARBA00066831"/>
    </source>
</evidence>
<dbReference type="EC" id="1.1.1.250" evidence="4"/>
<dbReference type="PANTHER" id="PTHR42760:SF115">
    <property type="entry name" value="3-OXOACYL-[ACYL-CARRIER-PROTEIN] REDUCTASE FABG"/>
    <property type="match status" value="1"/>
</dbReference>
<name>A0A060T1S4_BLAAD</name>
<evidence type="ECO:0000256" key="2">
    <source>
        <dbReference type="ARBA" id="ARBA00023002"/>
    </source>
</evidence>
<proteinExistence type="inferred from homology"/>
<dbReference type="PANTHER" id="PTHR42760">
    <property type="entry name" value="SHORT-CHAIN DEHYDROGENASES/REDUCTASES FAMILY MEMBER"/>
    <property type="match status" value="1"/>
</dbReference>
<dbReference type="PRINTS" id="PR00081">
    <property type="entry name" value="GDHRDH"/>
</dbReference>
<comment type="similarity">
    <text evidence="1">Belongs to the short-chain dehydrogenases/reductases (SDR) family.</text>
</comment>
<evidence type="ECO:0000313" key="6">
    <source>
        <dbReference type="EMBL" id="CDP34694.1"/>
    </source>
</evidence>
<gene>
    <name evidence="6" type="ORF">GNLVRS02_ARAD1C18392g</name>
</gene>